<protein>
    <recommendedName>
        <fullName evidence="3">F-box domain-containing protein</fullName>
    </recommendedName>
</protein>
<evidence type="ECO:0000313" key="2">
    <source>
        <dbReference type="Proteomes" id="UP000007797"/>
    </source>
</evidence>
<gene>
    <name evidence="1" type="ORF">DFA_03849</name>
</gene>
<dbReference type="OMA" id="IKYCRNV"/>
<dbReference type="Gene3D" id="3.80.10.10">
    <property type="entry name" value="Ribonuclease Inhibitor"/>
    <property type="match status" value="1"/>
</dbReference>
<dbReference type="PANTHER" id="PTHR13318:SF190">
    <property type="entry name" value="PARTNER OF PAIRED, ISOFORM B"/>
    <property type="match status" value="1"/>
</dbReference>
<dbReference type="SMART" id="SM00367">
    <property type="entry name" value="LRR_CC"/>
    <property type="match status" value="3"/>
</dbReference>
<reference evidence="2" key="1">
    <citation type="journal article" date="2011" name="Genome Res.">
        <title>Phylogeny-wide analysis of social amoeba genomes highlights ancient origins for complex intercellular communication.</title>
        <authorList>
            <person name="Heidel A.J."/>
            <person name="Lawal H.M."/>
            <person name="Felder M."/>
            <person name="Schilde C."/>
            <person name="Helps N.R."/>
            <person name="Tunggal B."/>
            <person name="Rivero F."/>
            <person name="John U."/>
            <person name="Schleicher M."/>
            <person name="Eichinger L."/>
            <person name="Platzer M."/>
            <person name="Noegel A.A."/>
            <person name="Schaap P."/>
            <person name="Gloeckner G."/>
        </authorList>
    </citation>
    <scope>NUCLEOTIDE SEQUENCE [LARGE SCALE GENOMIC DNA]</scope>
    <source>
        <strain evidence="2">SH3</strain>
    </source>
</reference>
<dbReference type="InterPro" id="IPR032675">
    <property type="entry name" value="LRR_dom_sf"/>
</dbReference>
<proteinExistence type="predicted"/>
<organism evidence="1 2">
    <name type="scientific">Cavenderia fasciculata</name>
    <name type="common">Slime mold</name>
    <name type="synonym">Dictyostelium fasciculatum</name>
    <dbReference type="NCBI Taxonomy" id="261658"/>
    <lineage>
        <taxon>Eukaryota</taxon>
        <taxon>Amoebozoa</taxon>
        <taxon>Evosea</taxon>
        <taxon>Eumycetozoa</taxon>
        <taxon>Dictyostelia</taxon>
        <taxon>Acytosteliales</taxon>
        <taxon>Cavenderiaceae</taxon>
        <taxon>Cavenderia</taxon>
    </lineage>
</organism>
<dbReference type="GO" id="GO:0031146">
    <property type="term" value="P:SCF-dependent proteasomal ubiquitin-dependent protein catabolic process"/>
    <property type="evidence" value="ECO:0007669"/>
    <property type="project" value="TreeGrafter"/>
</dbReference>
<dbReference type="PANTHER" id="PTHR13318">
    <property type="entry name" value="PARTNER OF PAIRED, ISOFORM B-RELATED"/>
    <property type="match status" value="1"/>
</dbReference>
<dbReference type="Proteomes" id="UP000007797">
    <property type="component" value="Unassembled WGS sequence"/>
</dbReference>
<dbReference type="OrthoDB" id="10257471at2759"/>
<dbReference type="SUPFAM" id="SSF52058">
    <property type="entry name" value="L domain-like"/>
    <property type="match status" value="1"/>
</dbReference>
<dbReference type="GO" id="GO:0019005">
    <property type="term" value="C:SCF ubiquitin ligase complex"/>
    <property type="evidence" value="ECO:0007669"/>
    <property type="project" value="TreeGrafter"/>
</dbReference>
<dbReference type="SUPFAM" id="SSF52047">
    <property type="entry name" value="RNI-like"/>
    <property type="match status" value="1"/>
</dbReference>
<dbReference type="AlphaFoldDB" id="F4Q0K4"/>
<dbReference type="EMBL" id="GL883018">
    <property type="protein sequence ID" value="EGG18355.1"/>
    <property type="molecule type" value="Genomic_DNA"/>
</dbReference>
<dbReference type="RefSeq" id="XP_004366259.1">
    <property type="nucleotide sequence ID" value="XM_004366202.1"/>
</dbReference>
<dbReference type="KEGG" id="dfa:DFA_03849"/>
<accession>F4Q0K4</accession>
<name>F4Q0K4_CACFS</name>
<keyword evidence="2" id="KW-1185">Reference proteome</keyword>
<sequence length="472" mass="54381">MEQKDGILLQGYLFDYLVSSSVPFREFIRFGSTCKHYRKLMMRSNKWLHVDVSPLNEFFKDTNLFNLTRLLNQYHRQDVGTPFINRLTLNGCYQLTDRALYYLSNCTLFVHLEHISLDNCVKITAIDDLFRPCPPMPEISTTTTSTTTDNNNNIVDDLNQLTITSTPTTPPTPQLILDRTPLKSICLPSLHTRTIPNILKYLSSITSLSLNGSVERIIFLRFLESTPKLTHLKLTSRTKDNIFSSTILDKLCAFRNLERLELISMMHLTDEDVGRMSFSLVNLTGLVITNNLHLSGSVVNLILESCQNLFELRIKYCRNVERINVESKSLRIFDASYTKPCLDIKFPNLFEMAIGGWVMNDDEYLQLFSNISPKLIHMDLSHTQITDKQVEIVLPLTRNLQRLDLNYTNITLKSIETISKYCKQLFKLDITNHDGNITKEKCVQLLQNIKSLEQLVVHEPKARNKSINIHLN</sequence>
<evidence type="ECO:0000313" key="1">
    <source>
        <dbReference type="EMBL" id="EGG18355.1"/>
    </source>
</evidence>
<evidence type="ECO:0008006" key="3">
    <source>
        <dbReference type="Google" id="ProtNLM"/>
    </source>
</evidence>
<dbReference type="InterPro" id="IPR006553">
    <property type="entry name" value="Leu-rich_rpt_Cys-con_subtyp"/>
</dbReference>
<dbReference type="GeneID" id="14870588"/>